<dbReference type="Proteomes" id="UP000183832">
    <property type="component" value="Unassembled WGS sequence"/>
</dbReference>
<proteinExistence type="predicted"/>
<protein>
    <submittedName>
        <fullName evidence="1">CLUMA_CG001857, isoform A</fullName>
    </submittedName>
</protein>
<evidence type="ECO:0000313" key="2">
    <source>
        <dbReference type="Proteomes" id="UP000183832"/>
    </source>
</evidence>
<name>A0A1J1HJ43_9DIPT</name>
<accession>A0A1J1HJ43</accession>
<organism evidence="1 2">
    <name type="scientific">Clunio marinus</name>
    <dbReference type="NCBI Taxonomy" id="568069"/>
    <lineage>
        <taxon>Eukaryota</taxon>
        <taxon>Metazoa</taxon>
        <taxon>Ecdysozoa</taxon>
        <taxon>Arthropoda</taxon>
        <taxon>Hexapoda</taxon>
        <taxon>Insecta</taxon>
        <taxon>Pterygota</taxon>
        <taxon>Neoptera</taxon>
        <taxon>Endopterygota</taxon>
        <taxon>Diptera</taxon>
        <taxon>Nematocera</taxon>
        <taxon>Chironomoidea</taxon>
        <taxon>Chironomidae</taxon>
        <taxon>Clunio</taxon>
    </lineage>
</organism>
<evidence type="ECO:0000313" key="1">
    <source>
        <dbReference type="EMBL" id="CRK88072.1"/>
    </source>
</evidence>
<dbReference type="EMBL" id="CVRI01000006">
    <property type="protein sequence ID" value="CRK88072.1"/>
    <property type="molecule type" value="Genomic_DNA"/>
</dbReference>
<gene>
    <name evidence="1" type="ORF">CLUMA_CG001857</name>
</gene>
<dbReference type="AlphaFoldDB" id="A0A1J1HJ43"/>
<keyword evidence="2" id="KW-1185">Reference proteome</keyword>
<reference evidence="1 2" key="1">
    <citation type="submission" date="2015-04" db="EMBL/GenBank/DDBJ databases">
        <authorList>
            <person name="Syromyatnikov M.Y."/>
            <person name="Popov V.N."/>
        </authorList>
    </citation>
    <scope>NUCLEOTIDE SEQUENCE [LARGE SCALE GENOMIC DNA]</scope>
</reference>
<sequence>MIGWLMMSSTKRKKKGTGYVRFHAFKYCTKATLQHSASSLTSQFSAKLHNACGHDIKRHVTCIYKVLEEKQDDDDDDTGNKITNYLRPYLCFTEYCRKNLYSISLFMTLLHSVEP</sequence>